<dbReference type="HOGENOM" id="CLU_132526_1_0_10"/>
<feature type="transmembrane region" description="Helical" evidence="1">
    <location>
        <begin position="130"/>
        <end position="147"/>
    </location>
</feature>
<keyword evidence="3" id="KW-1185">Reference proteome</keyword>
<dbReference type="KEGG" id="aas:Aasi_1432"/>
<dbReference type="eggNOG" id="ENOG5031M58">
    <property type="taxonomic scope" value="Bacteria"/>
</dbReference>
<dbReference type="Pfam" id="PF14126">
    <property type="entry name" value="DUF4293"/>
    <property type="match status" value="1"/>
</dbReference>
<accession>B3EU21</accession>
<dbReference type="InterPro" id="IPR025635">
    <property type="entry name" value="DUF4293"/>
</dbReference>
<sequence>MLQRIQTVFLLLIVITICIFLFLPIWHKTDLTTLHSYTIYAWQLKELDLAKNLIHSTVMPYALLGSISVVIGLVAVYEIIRFDNRRLQLQLGALNSLLLTALVGLIIYLVTKSQTALLPNVAGSYCKFGFSMPIVAVINNLLSNYFIRKDEKLIRSIDRIR</sequence>
<dbReference type="EMBL" id="CP001102">
    <property type="protein sequence ID" value="ACE06723.1"/>
    <property type="molecule type" value="Genomic_DNA"/>
</dbReference>
<keyword evidence="1" id="KW-0472">Membrane</keyword>
<dbReference type="AlphaFoldDB" id="B3EU21"/>
<dbReference type="STRING" id="452471.Aasi_1432"/>
<evidence type="ECO:0000256" key="1">
    <source>
        <dbReference type="SAM" id="Phobius"/>
    </source>
</evidence>
<protein>
    <recommendedName>
        <fullName evidence="4">DUF4293 domain-containing protein</fullName>
    </recommendedName>
</protein>
<name>B3EU21_AMOA5</name>
<keyword evidence="1" id="KW-1133">Transmembrane helix</keyword>
<keyword evidence="1" id="KW-0812">Transmembrane</keyword>
<dbReference type="OrthoDB" id="594989at2"/>
<evidence type="ECO:0000313" key="2">
    <source>
        <dbReference type="EMBL" id="ACE06723.1"/>
    </source>
</evidence>
<gene>
    <name evidence="2" type="ordered locus">Aasi_1432</name>
</gene>
<organism evidence="2 3">
    <name type="scientific">Amoebophilus asiaticus (strain 5a2)</name>
    <dbReference type="NCBI Taxonomy" id="452471"/>
    <lineage>
        <taxon>Bacteria</taxon>
        <taxon>Pseudomonadati</taxon>
        <taxon>Bacteroidota</taxon>
        <taxon>Cytophagia</taxon>
        <taxon>Cytophagales</taxon>
        <taxon>Amoebophilaceae</taxon>
        <taxon>Candidatus Amoebophilus</taxon>
    </lineage>
</organism>
<dbReference type="RefSeq" id="WP_012473463.1">
    <property type="nucleotide sequence ID" value="NC_010830.1"/>
</dbReference>
<feature type="transmembrane region" description="Helical" evidence="1">
    <location>
        <begin position="7"/>
        <end position="26"/>
    </location>
</feature>
<feature type="transmembrane region" description="Helical" evidence="1">
    <location>
        <begin position="92"/>
        <end position="110"/>
    </location>
</feature>
<dbReference type="Proteomes" id="UP000001227">
    <property type="component" value="Chromosome"/>
</dbReference>
<evidence type="ECO:0000313" key="3">
    <source>
        <dbReference type="Proteomes" id="UP000001227"/>
    </source>
</evidence>
<proteinExistence type="predicted"/>
<reference evidence="2 3" key="1">
    <citation type="journal article" date="2010" name="J. Bacteriol.">
        <title>The genome of the amoeba symbiont 'Candidatus Amoebophilus asiaticus' reveals common mechanisms for host cell interaction among amoeba-associated bacteria.</title>
        <authorList>
            <person name="Schmitz-Esser S."/>
            <person name="Tischler P."/>
            <person name="Arnold R."/>
            <person name="Montanaro J."/>
            <person name="Wagner M."/>
            <person name="Rattei T."/>
            <person name="Horn M."/>
        </authorList>
    </citation>
    <scope>NUCLEOTIDE SEQUENCE [LARGE SCALE GENOMIC DNA]</scope>
    <source>
        <strain evidence="2 3">5a2</strain>
    </source>
</reference>
<feature type="transmembrane region" description="Helical" evidence="1">
    <location>
        <begin position="58"/>
        <end position="80"/>
    </location>
</feature>
<evidence type="ECO:0008006" key="4">
    <source>
        <dbReference type="Google" id="ProtNLM"/>
    </source>
</evidence>